<organism evidence="2 3">
    <name type="scientific">Solanum pennellii</name>
    <name type="common">Tomato</name>
    <name type="synonym">Lycopersicon pennellii</name>
    <dbReference type="NCBI Taxonomy" id="28526"/>
    <lineage>
        <taxon>Eukaryota</taxon>
        <taxon>Viridiplantae</taxon>
        <taxon>Streptophyta</taxon>
        <taxon>Embryophyta</taxon>
        <taxon>Tracheophyta</taxon>
        <taxon>Spermatophyta</taxon>
        <taxon>Magnoliopsida</taxon>
        <taxon>eudicotyledons</taxon>
        <taxon>Gunneridae</taxon>
        <taxon>Pentapetalae</taxon>
        <taxon>asterids</taxon>
        <taxon>lamiids</taxon>
        <taxon>Solanales</taxon>
        <taxon>Solanaceae</taxon>
        <taxon>Solanoideae</taxon>
        <taxon>Solaneae</taxon>
        <taxon>Solanum</taxon>
        <taxon>Solanum subgen. Lycopersicon</taxon>
    </lineage>
</organism>
<evidence type="ECO:0000259" key="1">
    <source>
        <dbReference type="Pfam" id="PF13966"/>
    </source>
</evidence>
<sequence>MGSSIMIPKVLCADINFQEHKLDEAIWKLSDKGLFPCATAWEHIRLRKDKNIISKSIWHKFIPFKISFLVWRALRGKLPTNERIINFGMDAAQCFCCYNPGEDTIEHIFIAGHFANNILSFFSAAAGLQQEHTTIRTLLQKWWNLEHSNEVKKLVIKLLPVIIIWNLWKNRCTAKYGAKQSNTARVKFLIIKDFTHLLNTAYPYN</sequence>
<dbReference type="Proteomes" id="UP000694930">
    <property type="component" value="Chromosome 5"/>
</dbReference>
<feature type="domain" description="Reverse transcriptase zinc-binding" evidence="1">
    <location>
        <begin position="35"/>
        <end position="117"/>
    </location>
</feature>
<reference evidence="2" key="1">
    <citation type="journal article" date="2014" name="Nat. Genet.">
        <title>The genome of the stress-tolerant wild tomato species Solanum pennellii.</title>
        <authorList>
            <person name="Bolger A."/>
            <person name="Scossa F."/>
            <person name="Bolger M.E."/>
            <person name="Lanz C."/>
            <person name="Maumus F."/>
            <person name="Tohge T."/>
            <person name="Quesneville H."/>
            <person name="Alseekh S."/>
            <person name="Sorensen I."/>
            <person name="Lichtenstein G."/>
            <person name="Fich E.A."/>
            <person name="Conte M."/>
            <person name="Keller H."/>
            <person name="Schneeberger K."/>
            <person name="Schwacke R."/>
            <person name="Ofner I."/>
            <person name="Vrebalov J."/>
            <person name="Xu Y."/>
            <person name="Osorio S."/>
            <person name="Aflitos S.A."/>
            <person name="Schijlen E."/>
            <person name="Jimenez-Gomez J.M."/>
            <person name="Ryngajllo M."/>
            <person name="Kimura S."/>
            <person name="Kumar R."/>
            <person name="Koenig D."/>
            <person name="Headland L.R."/>
            <person name="Maloof J.N."/>
            <person name="Sinha N."/>
            <person name="van Ham R.C."/>
            <person name="Lankhorst R.K."/>
            <person name="Mao L."/>
            <person name="Vogel A."/>
            <person name="Arsova B."/>
            <person name="Panstruga R."/>
            <person name="Fei Z."/>
            <person name="Rose J.K."/>
            <person name="Zamir D."/>
            <person name="Carrari F."/>
            <person name="Giovannoni J.J."/>
            <person name="Weigel D."/>
            <person name="Usadel B."/>
            <person name="Fernie A.R."/>
        </authorList>
    </citation>
    <scope>NUCLEOTIDE SEQUENCE [LARGE SCALE GENOMIC DNA]</scope>
    <source>
        <strain evidence="2">cv. LA0716</strain>
    </source>
</reference>
<proteinExistence type="predicted"/>
<dbReference type="RefSeq" id="XP_015075596.1">
    <property type="nucleotide sequence ID" value="XM_015220110.1"/>
</dbReference>
<protein>
    <submittedName>
        <fullName evidence="3">Uncharacterized protein LOC107019726</fullName>
    </submittedName>
</protein>
<keyword evidence="2" id="KW-1185">Reference proteome</keyword>
<dbReference type="Pfam" id="PF13966">
    <property type="entry name" value="zf-RVT"/>
    <property type="match status" value="1"/>
</dbReference>
<evidence type="ECO:0000313" key="2">
    <source>
        <dbReference type="Proteomes" id="UP000694930"/>
    </source>
</evidence>
<dbReference type="InterPro" id="IPR026960">
    <property type="entry name" value="RVT-Znf"/>
</dbReference>
<name>A0ABM1GT31_SOLPN</name>
<reference evidence="3" key="2">
    <citation type="submission" date="2025-08" db="UniProtKB">
        <authorList>
            <consortium name="RefSeq"/>
        </authorList>
    </citation>
    <scope>IDENTIFICATION</scope>
</reference>
<dbReference type="GeneID" id="107019726"/>
<gene>
    <name evidence="3" type="primary">LOC107019726</name>
</gene>
<accession>A0ABM1GT31</accession>
<evidence type="ECO:0000313" key="3">
    <source>
        <dbReference type="RefSeq" id="XP_015075596.1"/>
    </source>
</evidence>